<evidence type="ECO:0000256" key="1">
    <source>
        <dbReference type="ARBA" id="ARBA00023015"/>
    </source>
</evidence>
<dbReference type="SUPFAM" id="SSF48452">
    <property type="entry name" value="TPR-like"/>
    <property type="match status" value="1"/>
</dbReference>
<dbReference type="AlphaFoldDB" id="W0RV45"/>
<dbReference type="Gene3D" id="3.40.50.300">
    <property type="entry name" value="P-loop containing nucleotide triphosphate hydrolases"/>
    <property type="match status" value="1"/>
</dbReference>
<dbReference type="SUPFAM" id="SSF52540">
    <property type="entry name" value="P-loop containing nucleoside triphosphate hydrolases"/>
    <property type="match status" value="1"/>
</dbReference>
<evidence type="ECO:0000256" key="3">
    <source>
        <dbReference type="ARBA" id="ARBA00023163"/>
    </source>
</evidence>
<geneLocation type="plasmid" evidence="5 6">
    <name>2</name>
</geneLocation>
<keyword evidence="6" id="KW-1185">Reference proteome</keyword>
<dbReference type="GO" id="GO:0006355">
    <property type="term" value="P:regulation of DNA-templated transcription"/>
    <property type="evidence" value="ECO:0007669"/>
    <property type="project" value="InterPro"/>
</dbReference>
<dbReference type="PROSITE" id="PS00622">
    <property type="entry name" value="HTH_LUXR_1"/>
    <property type="match status" value="1"/>
</dbReference>
<gene>
    <name evidence="5" type="ORF">J421_5923</name>
</gene>
<proteinExistence type="predicted"/>
<evidence type="ECO:0000313" key="5">
    <source>
        <dbReference type="EMBL" id="AHG93458.1"/>
    </source>
</evidence>
<dbReference type="InterPro" id="IPR016032">
    <property type="entry name" value="Sig_transdc_resp-reg_C-effctor"/>
</dbReference>
<dbReference type="Pfam" id="PF00196">
    <property type="entry name" value="GerE"/>
    <property type="match status" value="1"/>
</dbReference>
<keyword evidence="1" id="KW-0805">Transcription regulation</keyword>
<accession>W0RV45</accession>
<keyword evidence="3" id="KW-0804">Transcription</keyword>
<dbReference type="KEGG" id="gba:J421_5923"/>
<dbReference type="Pfam" id="PF25873">
    <property type="entry name" value="WHD_MalT"/>
    <property type="match status" value="1"/>
</dbReference>
<dbReference type="PATRIC" id="fig|861299.3.peg.5972"/>
<feature type="domain" description="HTH luxR-type" evidence="4">
    <location>
        <begin position="851"/>
        <end position="916"/>
    </location>
</feature>
<evidence type="ECO:0000313" key="6">
    <source>
        <dbReference type="Proteomes" id="UP000019151"/>
    </source>
</evidence>
<dbReference type="InterPro" id="IPR059106">
    <property type="entry name" value="WHD_MalT"/>
</dbReference>
<keyword evidence="2" id="KW-0238">DNA-binding</keyword>
<evidence type="ECO:0000256" key="2">
    <source>
        <dbReference type="ARBA" id="ARBA00023125"/>
    </source>
</evidence>
<dbReference type="InterPro" id="IPR000792">
    <property type="entry name" value="Tscrpt_reg_LuxR_C"/>
</dbReference>
<evidence type="ECO:0000259" key="4">
    <source>
        <dbReference type="PROSITE" id="PS50043"/>
    </source>
</evidence>
<dbReference type="CDD" id="cd06170">
    <property type="entry name" value="LuxR_C_like"/>
    <property type="match status" value="1"/>
</dbReference>
<dbReference type="InterPro" id="IPR036388">
    <property type="entry name" value="WH-like_DNA-bd_sf"/>
</dbReference>
<dbReference type="PANTHER" id="PTHR44688:SF16">
    <property type="entry name" value="DNA-BINDING TRANSCRIPTIONAL ACTIVATOR DEVR_DOSR"/>
    <property type="match status" value="1"/>
</dbReference>
<dbReference type="InterPro" id="IPR011990">
    <property type="entry name" value="TPR-like_helical_dom_sf"/>
</dbReference>
<dbReference type="InParanoid" id="W0RV45"/>
<dbReference type="SMART" id="SM00421">
    <property type="entry name" value="HTH_LUXR"/>
    <property type="match status" value="1"/>
</dbReference>
<dbReference type="GO" id="GO:0003677">
    <property type="term" value="F:DNA binding"/>
    <property type="evidence" value="ECO:0007669"/>
    <property type="project" value="UniProtKB-KW"/>
</dbReference>
<reference evidence="5 6" key="1">
    <citation type="journal article" date="2014" name="Genome Announc.">
        <title>Genome Sequence and Methylome of Soil Bacterium Gemmatirosa kalamazoonensis KBS708T, a Member of the Rarely Cultivated Gemmatimonadetes Phylum.</title>
        <authorList>
            <person name="Debruyn J.M."/>
            <person name="Radosevich M."/>
            <person name="Wommack K.E."/>
            <person name="Polson S.W."/>
            <person name="Hauser L.J."/>
            <person name="Fawaz M.N."/>
            <person name="Korlach J."/>
            <person name="Tsai Y.C."/>
        </authorList>
    </citation>
    <scope>NUCLEOTIDE SEQUENCE [LARGE SCALE GENOMIC DNA]</scope>
    <source>
        <strain evidence="5 6">KBS708</strain>
        <plasmid evidence="6">Plasmid 2</plasmid>
    </source>
</reference>
<dbReference type="Gene3D" id="1.25.40.10">
    <property type="entry name" value="Tetratricopeptide repeat domain"/>
    <property type="match status" value="1"/>
</dbReference>
<keyword evidence="5" id="KW-0614">Plasmid</keyword>
<dbReference type="Proteomes" id="UP000019151">
    <property type="component" value="Plasmid 2"/>
</dbReference>
<name>W0RV45_9BACT</name>
<dbReference type="Gene3D" id="1.10.10.10">
    <property type="entry name" value="Winged helix-like DNA-binding domain superfamily/Winged helix DNA-binding domain"/>
    <property type="match status" value="1"/>
</dbReference>
<dbReference type="EMBL" id="CP007130">
    <property type="protein sequence ID" value="AHG93458.1"/>
    <property type="molecule type" value="Genomic_DNA"/>
</dbReference>
<dbReference type="PANTHER" id="PTHR44688">
    <property type="entry name" value="DNA-BINDING TRANSCRIPTIONAL ACTIVATOR DEVR_DOSR"/>
    <property type="match status" value="1"/>
</dbReference>
<dbReference type="HOGENOM" id="CLU_006325_2_0_0"/>
<sequence>MSPSRPARLALLSSAAPERSPGLLETKLYVPRSRADLVARPRLVGRLRHGAAGKLTLVVAPAGFGKTTLLAAWLAESADRAGWVSLDATENDPALFWAYVVRALQQVDPTVGRHALVELQSPRPPAIETILTSLINDVDAVDDDCMLVLDDYHVVDAAPIHAAVAFLLDHLPPRMHVVVASRAEPPLPLARLRARGELTELRAADLRFTPDEVSAYLNEVMALGLTTTDTTTLERRTEGWIAGLKLAALSMQGREDVRAFVDGFSGDHRFVADYLVDEVLSTEPDHVRRFLLGTAILSRLSGPLCDTVTGEHGSQALLESLERRNLFVVALDDRREWFRYHHLFADVLQTHAMREDPERARASHRRASAWFEHAGASADAVRHAFAAEDWERAARLLETAWPEKDRSYQSAQWLGRVKSLPDAVVRARPVLSMGYAWALLNGGELEAAEPRLRDVERWLAATNGAEMIVDDEARFRTLSFELASARVYLVQARGDVPGTVEHARRALDLTPSGDAAARATATALLALAHWAHGDLEATYRTFSDALALMRAAGHALDAIRGTFVLGDVRATQGRLREAAAIYEDGLRQAAHTATAHAETDELHLGLSELHRERGDVEAALGHLRTIAASAEQRAHAGNRQRWCTAMARVRESCGDPSGALALLDEAASHDVRSPIPRVRPIAAMKARVWLSQGRLAEAMEWVAQRGLTVRDDLAYAREFEHVTLARVLIARHETGADELSAHDAVRLLERLTDAAEAGGRTGSVIETLALQSLAHRALGDVRGALRPLERALALAEPAGYLRVFVDEGRRMRDLLRHAAARGIGDGEYTRRLLAAFDAPAPSEAAPAPIADVGPGQALTTRELEVLRLIAAGLRNQEIANQLSISQATVKRHVANAYAKLGVGHRTEALARAKELRLL</sequence>
<dbReference type="InterPro" id="IPR041617">
    <property type="entry name" value="TPR_MalT"/>
</dbReference>
<dbReference type="Pfam" id="PF17874">
    <property type="entry name" value="TPR_MalT"/>
    <property type="match status" value="1"/>
</dbReference>
<dbReference type="eggNOG" id="COG2909">
    <property type="taxonomic scope" value="Bacteria"/>
</dbReference>
<protein>
    <submittedName>
        <fullName evidence="5">Regulatory protein LuxR</fullName>
    </submittedName>
</protein>
<dbReference type="PRINTS" id="PR00038">
    <property type="entry name" value="HTHLUXR"/>
</dbReference>
<dbReference type="PROSITE" id="PS50043">
    <property type="entry name" value="HTH_LUXR_2"/>
    <property type="match status" value="1"/>
</dbReference>
<organism evidence="5 6">
    <name type="scientific">Gemmatirosa kalamazoonensis</name>
    <dbReference type="NCBI Taxonomy" id="861299"/>
    <lineage>
        <taxon>Bacteria</taxon>
        <taxon>Pseudomonadati</taxon>
        <taxon>Gemmatimonadota</taxon>
        <taxon>Gemmatimonadia</taxon>
        <taxon>Gemmatimonadales</taxon>
        <taxon>Gemmatimonadaceae</taxon>
        <taxon>Gemmatirosa</taxon>
    </lineage>
</organism>
<dbReference type="InterPro" id="IPR027417">
    <property type="entry name" value="P-loop_NTPase"/>
</dbReference>
<dbReference type="SUPFAM" id="SSF46894">
    <property type="entry name" value="C-terminal effector domain of the bipartite response regulators"/>
    <property type="match status" value="1"/>
</dbReference>